<dbReference type="CDD" id="cd20048">
    <property type="entry name" value="FH_FOXD4-like"/>
    <property type="match status" value="1"/>
</dbReference>
<dbReference type="GO" id="GO:0005634">
    <property type="term" value="C:nucleus"/>
    <property type="evidence" value="ECO:0007669"/>
    <property type="project" value="UniProtKB-SubCell"/>
</dbReference>
<evidence type="ECO:0000256" key="1">
    <source>
        <dbReference type="ARBA" id="ARBA00004123"/>
    </source>
</evidence>
<dbReference type="InterPro" id="IPR018122">
    <property type="entry name" value="TF_fork_head_CS_1"/>
</dbReference>
<feature type="compositionally biased region" description="Low complexity" evidence="7">
    <location>
        <begin position="419"/>
        <end position="439"/>
    </location>
</feature>
<keyword evidence="4" id="KW-0804">Transcription</keyword>
<dbReference type="SUPFAM" id="SSF46785">
    <property type="entry name" value="Winged helix' DNA-binding domain"/>
    <property type="match status" value="1"/>
</dbReference>
<evidence type="ECO:0000256" key="3">
    <source>
        <dbReference type="ARBA" id="ARBA00023125"/>
    </source>
</evidence>
<feature type="compositionally biased region" description="Basic and acidic residues" evidence="7">
    <location>
        <begin position="443"/>
        <end position="453"/>
    </location>
</feature>
<dbReference type="InterPro" id="IPR036388">
    <property type="entry name" value="WH-like_DNA-bd_sf"/>
</dbReference>
<dbReference type="FunFam" id="1.10.10.10:FF:000016">
    <property type="entry name" value="Forkhead box protein I1"/>
    <property type="match status" value="1"/>
</dbReference>
<dbReference type="EMBL" id="JAIWYP010000016">
    <property type="protein sequence ID" value="KAH3695013.1"/>
    <property type="molecule type" value="Genomic_DNA"/>
</dbReference>
<comment type="caution">
    <text evidence="9">The sequence shown here is derived from an EMBL/GenBank/DDBJ whole genome shotgun (WGS) entry which is preliminary data.</text>
</comment>
<feature type="compositionally biased region" description="Polar residues" evidence="7">
    <location>
        <begin position="143"/>
        <end position="155"/>
    </location>
</feature>
<feature type="region of interest" description="Disordered" evidence="7">
    <location>
        <begin position="131"/>
        <end position="165"/>
    </location>
</feature>
<dbReference type="InterPro" id="IPR036390">
    <property type="entry name" value="WH_DNA-bd_sf"/>
</dbReference>
<organism evidence="9 10">
    <name type="scientific">Dreissena polymorpha</name>
    <name type="common">Zebra mussel</name>
    <name type="synonym">Mytilus polymorpha</name>
    <dbReference type="NCBI Taxonomy" id="45954"/>
    <lineage>
        <taxon>Eukaryota</taxon>
        <taxon>Metazoa</taxon>
        <taxon>Spiralia</taxon>
        <taxon>Lophotrochozoa</taxon>
        <taxon>Mollusca</taxon>
        <taxon>Bivalvia</taxon>
        <taxon>Autobranchia</taxon>
        <taxon>Heteroconchia</taxon>
        <taxon>Euheterodonta</taxon>
        <taxon>Imparidentia</taxon>
        <taxon>Neoheterodontei</taxon>
        <taxon>Myida</taxon>
        <taxon>Dreissenoidea</taxon>
        <taxon>Dreissenidae</taxon>
        <taxon>Dreissena</taxon>
    </lineage>
</organism>
<evidence type="ECO:0000256" key="4">
    <source>
        <dbReference type="ARBA" id="ARBA00023163"/>
    </source>
</evidence>
<proteinExistence type="predicted"/>
<name>A0A9D3Y705_DREPO</name>
<dbReference type="PANTHER" id="PTHR11829:SF402">
    <property type="entry name" value="FORK HEAD DOMAIN-CONTAINING PROTEIN FD3-RELATED"/>
    <property type="match status" value="1"/>
</dbReference>
<sequence length="553" mass="60688">MRSETESSTRNIHANSFDNTMYMEQKMHSLNTSPTVATDPPSGNYVRNDVNDEGVNLTSAKRQKLHNDTIRAINGEYNKENFQRQPINFNISNGFVFGKTDADVVSRSSDQIERFPARSSTPVRQYENDDLLVDPVGDGQGSLGSPAQSPITSPASHDDDDEDIDISGECNDFHDSSMEELSPSEAQMLVANIQGTSSKKGGKTNLVKPPYSYIALITMAILQSEQKKLTLSGICEFIMNRFPYYHEKFPAWQNSIRHNLSLNDCFIKIPREPGNPGKGNYWTLDPASEDMFDNGSFLRRRKRYKRNHVSDMMPQSPLYMGGSQSYFHNHGFLPQNAHSAGVGVPGLPYPYSFMSSALPGHMPFATHSELARAQSEMSRAAHMAASHPAYMSPPLSHSHPTSPVHTLTPSPVGKSPVESPTSLPATSSSSTPKTFSIDSIIGTKRENTDKKPAESSPPPKPMSQVTASSTVTSMLPFKASAIPSQAVLSGLNPLAAASLRLGAMDMSRYGGSAYFAPYINQAAAAAAMNALDMEKYRQYLQVYGFHGVQPWQR</sequence>
<reference evidence="9" key="2">
    <citation type="submission" date="2020-11" db="EMBL/GenBank/DDBJ databases">
        <authorList>
            <person name="McCartney M.A."/>
            <person name="Auch B."/>
            <person name="Kono T."/>
            <person name="Mallez S."/>
            <person name="Becker A."/>
            <person name="Gohl D.M."/>
            <person name="Silverstein K.A.T."/>
            <person name="Koren S."/>
            <person name="Bechman K.B."/>
            <person name="Herman A."/>
            <person name="Abrahante J.E."/>
            <person name="Garbe J."/>
        </authorList>
    </citation>
    <scope>NUCLEOTIDE SEQUENCE</scope>
    <source>
        <strain evidence="9">Duluth1</strain>
        <tissue evidence="9">Whole animal</tissue>
    </source>
</reference>
<dbReference type="SMART" id="SM00339">
    <property type="entry name" value="FH"/>
    <property type="match status" value="1"/>
</dbReference>
<keyword evidence="3 6" id="KW-0238">DNA-binding</keyword>
<keyword evidence="10" id="KW-1185">Reference proteome</keyword>
<dbReference type="PROSITE" id="PS00658">
    <property type="entry name" value="FORK_HEAD_2"/>
    <property type="match status" value="1"/>
</dbReference>
<feature type="DNA-binding region" description="Fork-head" evidence="6">
    <location>
        <begin position="208"/>
        <end position="302"/>
    </location>
</feature>
<dbReference type="Proteomes" id="UP000828390">
    <property type="component" value="Unassembled WGS sequence"/>
</dbReference>
<evidence type="ECO:0000256" key="7">
    <source>
        <dbReference type="SAM" id="MobiDB-lite"/>
    </source>
</evidence>
<dbReference type="AlphaFoldDB" id="A0A9D3Y705"/>
<evidence type="ECO:0000256" key="6">
    <source>
        <dbReference type="PROSITE-ProRule" id="PRU00089"/>
    </source>
</evidence>
<dbReference type="PROSITE" id="PS00657">
    <property type="entry name" value="FORK_HEAD_1"/>
    <property type="match status" value="1"/>
</dbReference>
<evidence type="ECO:0000313" key="9">
    <source>
        <dbReference type="EMBL" id="KAH3695013.1"/>
    </source>
</evidence>
<dbReference type="GO" id="GO:0000978">
    <property type="term" value="F:RNA polymerase II cis-regulatory region sequence-specific DNA binding"/>
    <property type="evidence" value="ECO:0007669"/>
    <property type="project" value="TreeGrafter"/>
</dbReference>
<accession>A0A9D3Y705</accession>
<dbReference type="PANTHER" id="PTHR11829">
    <property type="entry name" value="FORKHEAD BOX PROTEIN"/>
    <property type="match status" value="1"/>
</dbReference>
<dbReference type="InterPro" id="IPR001766">
    <property type="entry name" value="Fork_head_dom"/>
</dbReference>
<comment type="subcellular location">
    <subcellularLocation>
        <location evidence="1 6">Nucleus</location>
    </subcellularLocation>
</comment>
<dbReference type="OrthoDB" id="5402974at2759"/>
<keyword evidence="5 6" id="KW-0539">Nucleus</keyword>
<feature type="domain" description="Fork-head" evidence="8">
    <location>
        <begin position="208"/>
        <end position="302"/>
    </location>
</feature>
<evidence type="ECO:0000256" key="2">
    <source>
        <dbReference type="ARBA" id="ARBA00023015"/>
    </source>
</evidence>
<dbReference type="InterPro" id="IPR050211">
    <property type="entry name" value="FOX_domain-containing"/>
</dbReference>
<dbReference type="InterPro" id="IPR030456">
    <property type="entry name" value="TF_fork_head_CS_2"/>
</dbReference>
<reference evidence="9" key="1">
    <citation type="journal article" date="2019" name="bioRxiv">
        <title>The Genome of the Zebra Mussel, Dreissena polymorpha: A Resource for Invasive Species Research.</title>
        <authorList>
            <person name="McCartney M.A."/>
            <person name="Auch B."/>
            <person name="Kono T."/>
            <person name="Mallez S."/>
            <person name="Zhang Y."/>
            <person name="Obille A."/>
            <person name="Becker A."/>
            <person name="Abrahante J.E."/>
            <person name="Garbe J."/>
            <person name="Badalamenti J.P."/>
            <person name="Herman A."/>
            <person name="Mangelson H."/>
            <person name="Liachko I."/>
            <person name="Sullivan S."/>
            <person name="Sone E.D."/>
            <person name="Koren S."/>
            <person name="Silverstein K.A.T."/>
            <person name="Beckman K.B."/>
            <person name="Gohl D.M."/>
        </authorList>
    </citation>
    <scope>NUCLEOTIDE SEQUENCE</scope>
    <source>
        <strain evidence="9">Duluth1</strain>
        <tissue evidence="9">Whole animal</tissue>
    </source>
</reference>
<evidence type="ECO:0000256" key="5">
    <source>
        <dbReference type="ARBA" id="ARBA00023242"/>
    </source>
</evidence>
<dbReference type="Gene3D" id="1.10.10.10">
    <property type="entry name" value="Winged helix-like DNA-binding domain superfamily/Winged helix DNA-binding domain"/>
    <property type="match status" value="1"/>
</dbReference>
<dbReference type="PRINTS" id="PR00053">
    <property type="entry name" value="FORKHEAD"/>
</dbReference>
<feature type="region of interest" description="Disordered" evidence="7">
    <location>
        <begin position="371"/>
        <end position="468"/>
    </location>
</feature>
<dbReference type="GO" id="GO:0030154">
    <property type="term" value="P:cell differentiation"/>
    <property type="evidence" value="ECO:0007669"/>
    <property type="project" value="TreeGrafter"/>
</dbReference>
<feature type="compositionally biased region" description="Low complexity" evidence="7">
    <location>
        <begin position="392"/>
        <end position="412"/>
    </location>
</feature>
<protein>
    <recommendedName>
        <fullName evidence="8">Fork-head domain-containing protein</fullName>
    </recommendedName>
</protein>
<keyword evidence="2" id="KW-0805">Transcription regulation</keyword>
<dbReference type="PROSITE" id="PS50039">
    <property type="entry name" value="FORK_HEAD_3"/>
    <property type="match status" value="1"/>
</dbReference>
<dbReference type="GO" id="GO:0009653">
    <property type="term" value="P:anatomical structure morphogenesis"/>
    <property type="evidence" value="ECO:0007669"/>
    <property type="project" value="TreeGrafter"/>
</dbReference>
<dbReference type="GO" id="GO:0000981">
    <property type="term" value="F:DNA-binding transcription factor activity, RNA polymerase II-specific"/>
    <property type="evidence" value="ECO:0007669"/>
    <property type="project" value="TreeGrafter"/>
</dbReference>
<dbReference type="Pfam" id="PF00250">
    <property type="entry name" value="Forkhead"/>
    <property type="match status" value="1"/>
</dbReference>
<gene>
    <name evidence="9" type="ORF">DPMN_082460</name>
</gene>
<evidence type="ECO:0000259" key="8">
    <source>
        <dbReference type="PROSITE" id="PS50039"/>
    </source>
</evidence>
<evidence type="ECO:0000313" key="10">
    <source>
        <dbReference type="Proteomes" id="UP000828390"/>
    </source>
</evidence>